<dbReference type="InterPro" id="IPR006115">
    <property type="entry name" value="6PGDH_NADP-bd"/>
</dbReference>
<name>A0A2N3L9K6_9PROT</name>
<keyword evidence="4 6" id="KW-0520">NAD</keyword>
<dbReference type="SUPFAM" id="SSF51735">
    <property type="entry name" value="NAD(P)-binding Rossmann-fold domains"/>
    <property type="match status" value="1"/>
</dbReference>
<evidence type="ECO:0000313" key="10">
    <source>
        <dbReference type="Proteomes" id="UP000233332"/>
    </source>
</evidence>
<dbReference type="Pfam" id="PF03446">
    <property type="entry name" value="NAD_binding_2"/>
    <property type="match status" value="1"/>
</dbReference>
<dbReference type="PANTHER" id="PTHR22981:SF7">
    <property type="entry name" value="3-HYDROXYISOBUTYRATE DEHYDROGENASE, MITOCHONDRIAL"/>
    <property type="match status" value="1"/>
</dbReference>
<dbReference type="FunFam" id="1.10.1040.10:FF:000006">
    <property type="entry name" value="3-hydroxyisobutyrate dehydrogenase"/>
    <property type="match status" value="1"/>
</dbReference>
<comment type="similarity">
    <text evidence="1 6">Belongs to the HIBADH-related family.</text>
</comment>
<sequence length="296" mass="29646">MANIGFIGLGNMGGPMAENLLKAGHALKVYDLSADAVAKAVEAGATKADTVAQAVSNVNFVVTVLPAGKHVLSVYDGPDGVVANAAPGTILIDSSTIEVDAARKAADLAKAKGFGAVDAPISGGTAGAAAGTLTFMVGGSEADFASAEPILDAMGSNIIHAGDSGAGQAAKICNNMVLGVNMIAVSEAFMLAKRLGLDAQKLFDVSSKASGQCWALTSYCPVPGPVPTSPANRDYQPGFAVDMMLKDLKLAQQASAASGATTPMGALAESLYALYSNGGNGGMDFSAIVKMLDGEK</sequence>
<dbReference type="GO" id="GO:0050661">
    <property type="term" value="F:NADP binding"/>
    <property type="evidence" value="ECO:0007669"/>
    <property type="project" value="InterPro"/>
</dbReference>
<evidence type="ECO:0000256" key="1">
    <source>
        <dbReference type="ARBA" id="ARBA00009080"/>
    </source>
</evidence>
<evidence type="ECO:0000259" key="7">
    <source>
        <dbReference type="Pfam" id="PF03446"/>
    </source>
</evidence>
<keyword evidence="2 6" id="KW-0101">Branched-chain amino acid catabolism</keyword>
<organism evidence="9 10">
    <name type="scientific">Thalassospira lohafexi</name>
    <dbReference type="NCBI Taxonomy" id="744227"/>
    <lineage>
        <taxon>Bacteria</taxon>
        <taxon>Pseudomonadati</taxon>
        <taxon>Pseudomonadota</taxon>
        <taxon>Alphaproteobacteria</taxon>
        <taxon>Rhodospirillales</taxon>
        <taxon>Thalassospiraceae</taxon>
        <taxon>Thalassospira</taxon>
    </lineage>
</organism>
<evidence type="ECO:0000256" key="3">
    <source>
        <dbReference type="ARBA" id="ARBA00023002"/>
    </source>
</evidence>
<dbReference type="GO" id="GO:0051287">
    <property type="term" value="F:NAD binding"/>
    <property type="evidence" value="ECO:0007669"/>
    <property type="project" value="InterPro"/>
</dbReference>
<dbReference type="UniPathway" id="UPA00362"/>
<dbReference type="InterPro" id="IPR036291">
    <property type="entry name" value="NAD(P)-bd_dom_sf"/>
</dbReference>
<dbReference type="NCBIfam" id="TIGR01692">
    <property type="entry name" value="HIBADH"/>
    <property type="match status" value="1"/>
</dbReference>
<dbReference type="InterPro" id="IPR011548">
    <property type="entry name" value="HIBADH"/>
</dbReference>
<feature type="active site" evidence="5">
    <location>
        <position position="171"/>
    </location>
</feature>
<dbReference type="InterPro" id="IPR015815">
    <property type="entry name" value="HIBADH-related"/>
</dbReference>
<dbReference type="AlphaFoldDB" id="A0A2N3L9K6"/>
<dbReference type="PANTHER" id="PTHR22981">
    <property type="entry name" value="3-HYDROXYISOBUTYRATE DEHYDROGENASE-RELATED"/>
    <property type="match status" value="1"/>
</dbReference>
<comment type="pathway">
    <text evidence="6">Amino-acid degradation; L-valine degradation.</text>
</comment>
<dbReference type="EMBL" id="NXGX01000002">
    <property type="protein sequence ID" value="PKR59505.1"/>
    <property type="molecule type" value="Genomic_DNA"/>
</dbReference>
<dbReference type="InterPro" id="IPR008927">
    <property type="entry name" value="6-PGluconate_DH-like_C_sf"/>
</dbReference>
<dbReference type="PIRSF" id="PIRSF000103">
    <property type="entry name" value="HIBADH"/>
    <property type="match status" value="1"/>
</dbReference>
<dbReference type="Pfam" id="PF14833">
    <property type="entry name" value="NAD_binding_11"/>
    <property type="match status" value="1"/>
</dbReference>
<evidence type="ECO:0000256" key="2">
    <source>
        <dbReference type="ARBA" id="ARBA00022456"/>
    </source>
</evidence>
<dbReference type="InterPro" id="IPR029154">
    <property type="entry name" value="HIBADH-like_NADP-bd"/>
</dbReference>
<evidence type="ECO:0000256" key="6">
    <source>
        <dbReference type="RuleBase" id="RU910714"/>
    </source>
</evidence>
<dbReference type="RefSeq" id="WP_101300537.1">
    <property type="nucleotide sequence ID" value="NZ_NXGX01000002.1"/>
</dbReference>
<evidence type="ECO:0000256" key="4">
    <source>
        <dbReference type="ARBA" id="ARBA00023027"/>
    </source>
</evidence>
<keyword evidence="10" id="KW-1185">Reference proteome</keyword>
<dbReference type="Gene3D" id="1.10.1040.10">
    <property type="entry name" value="N-(1-d-carboxylethyl)-l-norvaline Dehydrogenase, domain 2"/>
    <property type="match status" value="1"/>
</dbReference>
<gene>
    <name evidence="9" type="primary">mmsB</name>
    <name evidence="9" type="ORF">COO92_05595</name>
</gene>
<accession>A0A2N3L9K6</accession>
<evidence type="ECO:0000313" key="9">
    <source>
        <dbReference type="EMBL" id="PKR59505.1"/>
    </source>
</evidence>
<dbReference type="Gene3D" id="3.40.50.720">
    <property type="entry name" value="NAD(P)-binding Rossmann-like Domain"/>
    <property type="match status" value="1"/>
</dbReference>
<evidence type="ECO:0000259" key="8">
    <source>
        <dbReference type="Pfam" id="PF14833"/>
    </source>
</evidence>
<keyword evidence="3 6" id="KW-0560">Oxidoreductase</keyword>
<dbReference type="GO" id="GO:0006574">
    <property type="term" value="P:L-valine catabolic process"/>
    <property type="evidence" value="ECO:0007669"/>
    <property type="project" value="UniProtKB-UniPathway"/>
</dbReference>
<feature type="domain" description="6-phosphogluconate dehydrogenase NADP-binding" evidence="7">
    <location>
        <begin position="3"/>
        <end position="162"/>
    </location>
</feature>
<protein>
    <recommendedName>
        <fullName evidence="6">3-hydroxyisobutyrate dehydrogenase</fullName>
        <shortName evidence="6">HIBADH</shortName>
        <ecNumber evidence="6">1.1.1.31</ecNumber>
    </recommendedName>
</protein>
<proteinExistence type="inferred from homology"/>
<evidence type="ECO:0000256" key="5">
    <source>
        <dbReference type="PIRSR" id="PIRSR000103-1"/>
    </source>
</evidence>
<comment type="caution">
    <text evidence="9">The sequence shown here is derived from an EMBL/GenBank/DDBJ whole genome shotgun (WGS) entry which is preliminary data.</text>
</comment>
<dbReference type="InterPro" id="IPR013328">
    <property type="entry name" value="6PGD_dom2"/>
</dbReference>
<dbReference type="PROSITE" id="PS00895">
    <property type="entry name" value="3_HYDROXYISOBUT_DH"/>
    <property type="match status" value="1"/>
</dbReference>
<reference evidence="9 10" key="1">
    <citation type="submission" date="2017-09" db="EMBL/GenBank/DDBJ databases">
        <title>Biodiversity and function of Thalassospira species in the particle-attached aromatic-hydrocarbon-degrading consortia from the surface seawater of the China South Sea.</title>
        <authorList>
            <person name="Dong C."/>
            <person name="Lai Q."/>
            <person name="Shao Z."/>
        </authorList>
    </citation>
    <scope>NUCLEOTIDE SEQUENCE [LARGE SCALE GENOMIC DNA]</scope>
    <source>
        <strain evidence="9 10">139Z-12</strain>
    </source>
</reference>
<dbReference type="InterPro" id="IPR002204">
    <property type="entry name" value="3-OH-isobutyrate_DH-rel_CS"/>
</dbReference>
<feature type="domain" description="3-hydroxyisobutyrate dehydrogenase-like NAD-binding" evidence="8">
    <location>
        <begin position="165"/>
        <end position="292"/>
    </location>
</feature>
<dbReference type="Proteomes" id="UP000233332">
    <property type="component" value="Unassembled WGS sequence"/>
</dbReference>
<dbReference type="EC" id="1.1.1.31" evidence="6"/>
<dbReference type="SUPFAM" id="SSF48179">
    <property type="entry name" value="6-phosphogluconate dehydrogenase C-terminal domain-like"/>
    <property type="match status" value="1"/>
</dbReference>
<dbReference type="GO" id="GO:0008442">
    <property type="term" value="F:3-hydroxyisobutyrate dehydrogenase activity"/>
    <property type="evidence" value="ECO:0007669"/>
    <property type="project" value="UniProtKB-EC"/>
</dbReference>
<comment type="catalytic activity">
    <reaction evidence="6">
        <text>3-hydroxy-2-methylpropanoate + NAD(+) = 2-methyl-3-oxopropanoate + NADH + H(+)</text>
        <dbReference type="Rhea" id="RHEA:17681"/>
        <dbReference type="ChEBI" id="CHEBI:11805"/>
        <dbReference type="ChEBI" id="CHEBI:15378"/>
        <dbReference type="ChEBI" id="CHEBI:57540"/>
        <dbReference type="ChEBI" id="CHEBI:57700"/>
        <dbReference type="ChEBI" id="CHEBI:57945"/>
        <dbReference type="EC" id="1.1.1.31"/>
    </reaction>
</comment>